<feature type="domain" description="HTH luxR-type" evidence="5">
    <location>
        <begin position="108"/>
        <end position="173"/>
    </location>
</feature>
<sequence>MIPPTSVPSPSAGPDDDEKSGKTPGDEFLERLDDKLMRVNHRRWMRLKAWGEVLDAAGWCVSLPTVEGGVWLSPNARHDLREGDSPPADRHAGGEVHIWGSRSSGHRPPDPLAALTIREREVFDWLRAGKSDAEISVILGCAVRTVEKHVANLYHKLGVRNRVAAIFNSNQPAS</sequence>
<dbReference type="InterPro" id="IPR000792">
    <property type="entry name" value="Tscrpt_reg_LuxR_C"/>
</dbReference>
<feature type="region of interest" description="Disordered" evidence="4">
    <location>
        <begin position="1"/>
        <end position="27"/>
    </location>
</feature>
<proteinExistence type="predicted"/>
<keyword evidence="7" id="KW-1185">Reference proteome</keyword>
<dbReference type="InterPro" id="IPR036388">
    <property type="entry name" value="WH-like_DNA-bd_sf"/>
</dbReference>
<organism evidence="6 7">
    <name type="scientific">Luteolibacter yonseiensis</name>
    <dbReference type="NCBI Taxonomy" id="1144680"/>
    <lineage>
        <taxon>Bacteria</taxon>
        <taxon>Pseudomonadati</taxon>
        <taxon>Verrucomicrobiota</taxon>
        <taxon>Verrucomicrobiia</taxon>
        <taxon>Verrucomicrobiales</taxon>
        <taxon>Verrucomicrobiaceae</taxon>
        <taxon>Luteolibacter</taxon>
    </lineage>
</organism>
<evidence type="ECO:0000256" key="2">
    <source>
        <dbReference type="ARBA" id="ARBA00023125"/>
    </source>
</evidence>
<evidence type="ECO:0000313" key="6">
    <source>
        <dbReference type="EMBL" id="MBK1817557.1"/>
    </source>
</evidence>
<evidence type="ECO:0000256" key="4">
    <source>
        <dbReference type="SAM" id="MobiDB-lite"/>
    </source>
</evidence>
<evidence type="ECO:0000313" key="7">
    <source>
        <dbReference type="Proteomes" id="UP000600139"/>
    </source>
</evidence>
<keyword evidence="2" id="KW-0238">DNA-binding</keyword>
<dbReference type="Gene3D" id="1.10.10.10">
    <property type="entry name" value="Winged helix-like DNA-binding domain superfamily/Winged helix DNA-binding domain"/>
    <property type="match status" value="1"/>
</dbReference>
<dbReference type="RefSeq" id="WP_200352497.1">
    <property type="nucleotide sequence ID" value="NZ_BAABHZ010000001.1"/>
</dbReference>
<dbReference type="SMART" id="SM00421">
    <property type="entry name" value="HTH_LUXR"/>
    <property type="match status" value="1"/>
</dbReference>
<dbReference type="PRINTS" id="PR00038">
    <property type="entry name" value="HTHLUXR"/>
</dbReference>
<gene>
    <name evidence="6" type="ORF">JIN84_18200</name>
</gene>
<dbReference type="SUPFAM" id="SSF46894">
    <property type="entry name" value="C-terminal effector domain of the bipartite response regulators"/>
    <property type="match status" value="1"/>
</dbReference>
<dbReference type="CDD" id="cd06170">
    <property type="entry name" value="LuxR_C_like"/>
    <property type="match status" value="1"/>
</dbReference>
<dbReference type="InterPro" id="IPR016032">
    <property type="entry name" value="Sig_transdc_resp-reg_C-effctor"/>
</dbReference>
<accession>A0A934R5W0</accession>
<dbReference type="AlphaFoldDB" id="A0A934R5W0"/>
<evidence type="ECO:0000256" key="3">
    <source>
        <dbReference type="ARBA" id="ARBA00023163"/>
    </source>
</evidence>
<protein>
    <submittedName>
        <fullName evidence="6">Helix-turn-helix transcriptional regulator</fullName>
    </submittedName>
</protein>
<keyword evidence="1" id="KW-0805">Transcription regulation</keyword>
<dbReference type="GO" id="GO:0006355">
    <property type="term" value="P:regulation of DNA-templated transcription"/>
    <property type="evidence" value="ECO:0007669"/>
    <property type="project" value="InterPro"/>
</dbReference>
<evidence type="ECO:0000259" key="5">
    <source>
        <dbReference type="PROSITE" id="PS50043"/>
    </source>
</evidence>
<evidence type="ECO:0000256" key="1">
    <source>
        <dbReference type="ARBA" id="ARBA00023015"/>
    </source>
</evidence>
<dbReference type="PANTHER" id="PTHR44688:SF16">
    <property type="entry name" value="DNA-BINDING TRANSCRIPTIONAL ACTIVATOR DEVR_DOSR"/>
    <property type="match status" value="1"/>
</dbReference>
<comment type="caution">
    <text evidence="6">The sequence shown here is derived from an EMBL/GenBank/DDBJ whole genome shotgun (WGS) entry which is preliminary data.</text>
</comment>
<dbReference type="EMBL" id="JAENIK010000012">
    <property type="protein sequence ID" value="MBK1817557.1"/>
    <property type="molecule type" value="Genomic_DNA"/>
</dbReference>
<keyword evidence="3" id="KW-0804">Transcription</keyword>
<dbReference type="GO" id="GO:0003677">
    <property type="term" value="F:DNA binding"/>
    <property type="evidence" value="ECO:0007669"/>
    <property type="project" value="UniProtKB-KW"/>
</dbReference>
<name>A0A934R5W0_9BACT</name>
<dbReference type="Pfam" id="PF00196">
    <property type="entry name" value="GerE"/>
    <property type="match status" value="1"/>
</dbReference>
<dbReference type="Proteomes" id="UP000600139">
    <property type="component" value="Unassembled WGS sequence"/>
</dbReference>
<dbReference type="PANTHER" id="PTHR44688">
    <property type="entry name" value="DNA-BINDING TRANSCRIPTIONAL ACTIVATOR DEVR_DOSR"/>
    <property type="match status" value="1"/>
</dbReference>
<dbReference type="PROSITE" id="PS50043">
    <property type="entry name" value="HTH_LUXR_2"/>
    <property type="match status" value="1"/>
</dbReference>
<reference evidence="6" key="1">
    <citation type="submission" date="2021-01" db="EMBL/GenBank/DDBJ databases">
        <title>Modified the classification status of verrucomicrobia.</title>
        <authorList>
            <person name="Feng X."/>
        </authorList>
    </citation>
    <scope>NUCLEOTIDE SEQUENCE</scope>
    <source>
        <strain evidence="6">JCM 18052</strain>
    </source>
</reference>